<protein>
    <submittedName>
        <fullName evidence="2">Uncharacterized protein</fullName>
    </submittedName>
</protein>
<dbReference type="InterPro" id="IPR011659">
    <property type="entry name" value="WD40"/>
</dbReference>
<evidence type="ECO:0000313" key="3">
    <source>
        <dbReference type="Proteomes" id="UP000825935"/>
    </source>
</evidence>
<dbReference type="OMA" id="NDKNSTH"/>
<dbReference type="PANTHER" id="PTHR32161">
    <property type="entry name" value="DPP6 N-TERMINAL DOMAIN-LIKE PROTEIN"/>
    <property type="match status" value="1"/>
</dbReference>
<feature type="chain" id="PRO_5035751581" evidence="1">
    <location>
        <begin position="25"/>
        <end position="832"/>
    </location>
</feature>
<gene>
    <name evidence="2" type="ORF">KP509_03G023100</name>
</gene>
<keyword evidence="3" id="KW-1185">Reference proteome</keyword>
<feature type="signal peptide" evidence="1">
    <location>
        <begin position="1"/>
        <end position="24"/>
    </location>
</feature>
<dbReference type="EMBL" id="CM035408">
    <property type="protein sequence ID" value="KAH7441050.1"/>
    <property type="molecule type" value="Genomic_DNA"/>
</dbReference>
<dbReference type="InterPro" id="IPR011042">
    <property type="entry name" value="6-blade_b-propeller_TolB-like"/>
</dbReference>
<dbReference type="Gene3D" id="2.120.10.30">
    <property type="entry name" value="TolB, C-terminal domain"/>
    <property type="match status" value="2"/>
</dbReference>
<accession>A0A8T2V1N5</accession>
<sequence length="832" mass="92009">MQRAKISLRIKWAVSLLCWVIVYACPSAGTQPLEGTIIFSTYRRLRFAFDIFCVEVPLNPTDSNFSETRITYGEGQNINHNGFFADINNHNLIFGNSLDEQESGFSTYEGRTRKYGSPDHEGTFQGTFALDGKIVTYISEPNGRPQIFFNLYSSRGVSRELRSTVDVNHGSIEVNHSMASMKIYTTSLHALNEGLMYNSHCDMSNHIDDVGAHRRLTLHAEKNFESDDDSRQPVYFQDRPSIAGNSIIYISSQESPKDLRQSWTAVYSTSLVTGLTTRLTPSGVVDYSPSVSPSGNWVLVASYGNNPWDGEIYELKTDLYIFSAHDGSNRTLLVSGGGWPSWADDSTFFFHRKADDGWWGIYKGTISLEVLLSQGGQISDAVTVNRVTPPGIHCFTPAASATGQWIAIATRRPTSSFRHIEIFDLQTDTFIPVTSVIAPTTNHYNPFVSRDSSLIGYHKCRGSSIEGDLSVEPEKNSLKDPAHQGLLCAKENVTSLRVAHLVSMASPRPTLSLLRTEGEFPSISPDGSFIAYLPKAGETGVYAMRSDGSRSVKVYANSSFGTTWDRVRNGVVYTSSGPIFHSRSSVHIVAIYNIDKLVNGDDVPLKSQVLTREGTRNNAFPSPSPDGKYIVFRSSRSGSKNLYIMDAIQGEEGGLWRLTKGRWTDTMCSWSPDGQWIVFSSDREDPGSGSFSLYLIRPNSTGLHKVFKDSHVTGGRANHASFSPDSKSLLFATDYAGFSSEPISLPFQYQGYGDIFVSSLDGKHIERITHVQYENGTPSWGGAYIDSTTLTQEGEATLCAFEDVDWLEENKFVAQEYVGLNSHAQARCGYVG</sequence>
<keyword evidence="1" id="KW-0732">Signal</keyword>
<comment type="caution">
    <text evidence="2">The sequence shown here is derived from an EMBL/GenBank/DDBJ whole genome shotgun (WGS) entry which is preliminary data.</text>
</comment>
<dbReference type="AlphaFoldDB" id="A0A8T2V1N5"/>
<dbReference type="PROSITE" id="PS51257">
    <property type="entry name" value="PROKAR_LIPOPROTEIN"/>
    <property type="match status" value="1"/>
</dbReference>
<evidence type="ECO:0000313" key="2">
    <source>
        <dbReference type="EMBL" id="KAH7441050.1"/>
    </source>
</evidence>
<dbReference type="OrthoDB" id="43744at2759"/>
<organism evidence="2 3">
    <name type="scientific">Ceratopteris richardii</name>
    <name type="common">Triangle waterfern</name>
    <dbReference type="NCBI Taxonomy" id="49495"/>
    <lineage>
        <taxon>Eukaryota</taxon>
        <taxon>Viridiplantae</taxon>
        <taxon>Streptophyta</taxon>
        <taxon>Embryophyta</taxon>
        <taxon>Tracheophyta</taxon>
        <taxon>Polypodiopsida</taxon>
        <taxon>Polypodiidae</taxon>
        <taxon>Polypodiales</taxon>
        <taxon>Pteridineae</taxon>
        <taxon>Pteridaceae</taxon>
        <taxon>Parkerioideae</taxon>
        <taxon>Ceratopteris</taxon>
    </lineage>
</organism>
<dbReference type="Proteomes" id="UP000825935">
    <property type="component" value="Chromosome 3"/>
</dbReference>
<name>A0A8T2V1N5_CERRI</name>
<evidence type="ECO:0000256" key="1">
    <source>
        <dbReference type="SAM" id="SignalP"/>
    </source>
</evidence>
<proteinExistence type="predicted"/>
<dbReference type="Pfam" id="PF07676">
    <property type="entry name" value="PD40"/>
    <property type="match status" value="4"/>
</dbReference>
<reference evidence="2" key="1">
    <citation type="submission" date="2021-08" db="EMBL/GenBank/DDBJ databases">
        <title>WGS assembly of Ceratopteris richardii.</title>
        <authorList>
            <person name="Marchant D.B."/>
            <person name="Chen G."/>
            <person name="Jenkins J."/>
            <person name="Shu S."/>
            <person name="Leebens-Mack J."/>
            <person name="Grimwood J."/>
            <person name="Schmutz J."/>
            <person name="Soltis P."/>
            <person name="Soltis D."/>
            <person name="Chen Z.-H."/>
        </authorList>
    </citation>
    <scope>NUCLEOTIDE SEQUENCE</scope>
    <source>
        <strain evidence="2">Whitten #5841</strain>
        <tissue evidence="2">Leaf</tissue>
    </source>
</reference>
<dbReference type="SUPFAM" id="SSF82171">
    <property type="entry name" value="DPP6 N-terminal domain-like"/>
    <property type="match status" value="1"/>
</dbReference>
<dbReference type="PANTHER" id="PTHR32161:SF8">
    <property type="entry name" value="DPP6 N-TERMINAL DOMAIN-LIKE PROTEIN"/>
    <property type="match status" value="1"/>
</dbReference>